<feature type="signal peptide" evidence="1">
    <location>
        <begin position="1"/>
        <end position="19"/>
    </location>
</feature>
<organism evidence="2 3">
    <name type="scientific">Clitoria ternatea</name>
    <name type="common">Butterfly pea</name>
    <dbReference type="NCBI Taxonomy" id="43366"/>
    <lineage>
        <taxon>Eukaryota</taxon>
        <taxon>Viridiplantae</taxon>
        <taxon>Streptophyta</taxon>
        <taxon>Embryophyta</taxon>
        <taxon>Tracheophyta</taxon>
        <taxon>Spermatophyta</taxon>
        <taxon>Magnoliopsida</taxon>
        <taxon>eudicotyledons</taxon>
        <taxon>Gunneridae</taxon>
        <taxon>Pentapetalae</taxon>
        <taxon>rosids</taxon>
        <taxon>fabids</taxon>
        <taxon>Fabales</taxon>
        <taxon>Fabaceae</taxon>
        <taxon>Papilionoideae</taxon>
        <taxon>50 kb inversion clade</taxon>
        <taxon>NPAAA clade</taxon>
        <taxon>indigoferoid/millettioid clade</taxon>
        <taxon>Phaseoleae</taxon>
        <taxon>Clitoria</taxon>
    </lineage>
</organism>
<evidence type="ECO:0000313" key="2">
    <source>
        <dbReference type="EMBL" id="KAK7318840.1"/>
    </source>
</evidence>
<reference evidence="2 3" key="1">
    <citation type="submission" date="2024-01" db="EMBL/GenBank/DDBJ databases">
        <title>The genomes of 5 underutilized Papilionoideae crops provide insights into root nodulation and disease resistance.</title>
        <authorList>
            <person name="Yuan L."/>
        </authorList>
    </citation>
    <scope>NUCLEOTIDE SEQUENCE [LARGE SCALE GENOMIC DNA]</scope>
    <source>
        <strain evidence="2">LY-2023</strain>
        <tissue evidence="2">Leaf</tissue>
    </source>
</reference>
<sequence length="102" mass="11745">MARTVLLLLFLLFPSLCSCLQGKKLLLGGDKQWKNVKPSSRDPLFMTALPKGTVPPSSPSKKGHTIDVDEKLIARHLEKLFIWDWESMKISPHFRSYYEKMQ</sequence>
<dbReference type="EMBL" id="JAYKXN010000001">
    <property type="protein sequence ID" value="KAK7318840.1"/>
    <property type="molecule type" value="Genomic_DNA"/>
</dbReference>
<comment type="caution">
    <text evidence="2">The sequence shown here is derived from an EMBL/GenBank/DDBJ whole genome shotgun (WGS) entry which is preliminary data.</text>
</comment>
<keyword evidence="3" id="KW-1185">Reference proteome</keyword>
<gene>
    <name evidence="2" type="ORF">RJT34_03547</name>
</gene>
<dbReference type="AlphaFoldDB" id="A0AAN9KJM2"/>
<feature type="chain" id="PRO_5042960662" evidence="1">
    <location>
        <begin position="20"/>
        <end position="102"/>
    </location>
</feature>
<evidence type="ECO:0000313" key="3">
    <source>
        <dbReference type="Proteomes" id="UP001359559"/>
    </source>
</evidence>
<accession>A0AAN9KJM2</accession>
<name>A0AAN9KJM2_CLITE</name>
<keyword evidence="1" id="KW-0732">Signal</keyword>
<dbReference type="Proteomes" id="UP001359559">
    <property type="component" value="Unassembled WGS sequence"/>
</dbReference>
<protein>
    <submittedName>
        <fullName evidence="2">Uncharacterized protein</fullName>
    </submittedName>
</protein>
<evidence type="ECO:0000256" key="1">
    <source>
        <dbReference type="SAM" id="SignalP"/>
    </source>
</evidence>
<proteinExistence type="predicted"/>
<dbReference type="PROSITE" id="PS51257">
    <property type="entry name" value="PROKAR_LIPOPROTEIN"/>
    <property type="match status" value="1"/>
</dbReference>